<dbReference type="SUPFAM" id="SSF54928">
    <property type="entry name" value="RNA-binding domain, RBD"/>
    <property type="match status" value="1"/>
</dbReference>
<sequence length="91" mass="10048">MTISVRRLKKPTTEADLERYFSKFGDVANVKIVPDGNMGCCGHQGLVKFADKTAFKGGLLEICHFLNGSRVEVTPADIWITKRFGLLSTSN</sequence>
<feature type="domain" description="RRM" evidence="2">
    <location>
        <begin position="1"/>
        <end position="78"/>
    </location>
</feature>
<dbReference type="EMBL" id="UYRU01070292">
    <property type="protein sequence ID" value="VDN19555.1"/>
    <property type="molecule type" value="Genomic_DNA"/>
</dbReference>
<evidence type="ECO:0000259" key="2">
    <source>
        <dbReference type="PROSITE" id="PS50102"/>
    </source>
</evidence>
<dbReference type="Proteomes" id="UP000281553">
    <property type="component" value="Unassembled WGS sequence"/>
</dbReference>
<keyword evidence="4" id="KW-1185">Reference proteome</keyword>
<proteinExistence type="predicted"/>
<evidence type="ECO:0000313" key="4">
    <source>
        <dbReference type="Proteomes" id="UP000281553"/>
    </source>
</evidence>
<evidence type="ECO:0000256" key="1">
    <source>
        <dbReference type="PROSITE-ProRule" id="PRU00176"/>
    </source>
</evidence>
<keyword evidence="1" id="KW-0694">RNA-binding</keyword>
<protein>
    <recommendedName>
        <fullName evidence="2">RRM domain-containing protein</fullName>
    </recommendedName>
</protein>
<dbReference type="InterPro" id="IPR035979">
    <property type="entry name" value="RBD_domain_sf"/>
</dbReference>
<organism evidence="3 4">
    <name type="scientific">Dibothriocephalus latus</name>
    <name type="common">Fish tapeworm</name>
    <name type="synonym">Diphyllobothrium latum</name>
    <dbReference type="NCBI Taxonomy" id="60516"/>
    <lineage>
        <taxon>Eukaryota</taxon>
        <taxon>Metazoa</taxon>
        <taxon>Spiralia</taxon>
        <taxon>Lophotrochozoa</taxon>
        <taxon>Platyhelminthes</taxon>
        <taxon>Cestoda</taxon>
        <taxon>Eucestoda</taxon>
        <taxon>Diphyllobothriidea</taxon>
        <taxon>Diphyllobothriidae</taxon>
        <taxon>Dibothriocephalus</taxon>
    </lineage>
</organism>
<dbReference type="InterPro" id="IPR000504">
    <property type="entry name" value="RRM_dom"/>
</dbReference>
<dbReference type="InterPro" id="IPR012677">
    <property type="entry name" value="Nucleotide-bd_a/b_plait_sf"/>
</dbReference>
<reference evidence="3 4" key="1">
    <citation type="submission" date="2018-11" db="EMBL/GenBank/DDBJ databases">
        <authorList>
            <consortium name="Pathogen Informatics"/>
        </authorList>
    </citation>
    <scope>NUCLEOTIDE SEQUENCE [LARGE SCALE GENOMIC DNA]</scope>
</reference>
<gene>
    <name evidence="3" type="ORF">DILT_LOCUS13444</name>
</gene>
<accession>A0A3P7LR80</accession>
<dbReference type="AlphaFoldDB" id="A0A3P7LR80"/>
<dbReference type="Gene3D" id="3.30.70.330">
    <property type="match status" value="1"/>
</dbReference>
<name>A0A3P7LR80_DIBLA</name>
<dbReference type="GO" id="GO:0003723">
    <property type="term" value="F:RNA binding"/>
    <property type="evidence" value="ECO:0007669"/>
    <property type="project" value="UniProtKB-UniRule"/>
</dbReference>
<dbReference type="SMART" id="SM00360">
    <property type="entry name" value="RRM"/>
    <property type="match status" value="1"/>
</dbReference>
<dbReference type="Pfam" id="PF00076">
    <property type="entry name" value="RRM_1"/>
    <property type="match status" value="1"/>
</dbReference>
<dbReference type="CDD" id="cd00590">
    <property type="entry name" value="RRM_SF"/>
    <property type="match status" value="1"/>
</dbReference>
<evidence type="ECO:0000313" key="3">
    <source>
        <dbReference type="EMBL" id="VDN19555.1"/>
    </source>
</evidence>
<dbReference type="PROSITE" id="PS50102">
    <property type="entry name" value="RRM"/>
    <property type="match status" value="1"/>
</dbReference>
<dbReference type="OrthoDB" id="4207594at2759"/>